<dbReference type="GO" id="GO:0052656">
    <property type="term" value="F:L-isoleucine-2-oxoglutarate transaminase activity"/>
    <property type="evidence" value="ECO:0007669"/>
    <property type="project" value="RHEA"/>
</dbReference>
<evidence type="ECO:0000256" key="2">
    <source>
        <dbReference type="ARBA" id="ARBA00003109"/>
    </source>
</evidence>
<dbReference type="Gene3D" id="3.30.470.10">
    <property type="match status" value="1"/>
</dbReference>
<dbReference type="GO" id="GO:0009098">
    <property type="term" value="P:L-leucine biosynthetic process"/>
    <property type="evidence" value="ECO:0007669"/>
    <property type="project" value="UniProtKB-UniPathway"/>
</dbReference>
<dbReference type="GO" id="GO:0052655">
    <property type="term" value="F:L-valine-2-oxoglutarate transaminase activity"/>
    <property type="evidence" value="ECO:0007669"/>
    <property type="project" value="RHEA"/>
</dbReference>
<dbReference type="PANTHER" id="PTHR42743">
    <property type="entry name" value="AMINO-ACID AMINOTRANSFERASE"/>
    <property type="match status" value="1"/>
</dbReference>
<dbReference type="UniPathway" id="UPA00047">
    <property type="reaction ID" value="UER00058"/>
</dbReference>
<dbReference type="InterPro" id="IPR043131">
    <property type="entry name" value="BCAT-like_N"/>
</dbReference>
<dbReference type="InterPro" id="IPR036038">
    <property type="entry name" value="Aminotransferase-like"/>
</dbReference>
<dbReference type="AlphaFoldDB" id="A0A4Q0XJL8"/>
<dbReference type="Gene3D" id="3.20.10.10">
    <property type="entry name" value="D-amino Acid Aminotransferase, subunit A, domain 2"/>
    <property type="match status" value="1"/>
</dbReference>
<dbReference type="GO" id="GO:0009097">
    <property type="term" value="P:isoleucine biosynthetic process"/>
    <property type="evidence" value="ECO:0007669"/>
    <property type="project" value="UniProtKB-UniPathway"/>
</dbReference>
<comment type="pathway">
    <text evidence="3 17">Amino-acid biosynthesis; L-isoleucine biosynthesis; L-isoleucine from 2-oxobutanoate: step 4/4.</text>
</comment>
<dbReference type="OrthoDB" id="9804984at2"/>
<evidence type="ECO:0000256" key="16">
    <source>
        <dbReference type="RuleBase" id="RU004516"/>
    </source>
</evidence>
<evidence type="ECO:0000256" key="13">
    <source>
        <dbReference type="ARBA" id="ARBA00048798"/>
    </source>
</evidence>
<reference evidence="18 19" key="1">
    <citation type="submission" date="2019-01" db="EMBL/GenBank/DDBJ databases">
        <title>Genome sequence of the Antarctic species Gelidibacter gilvus ACAM 158(T).</title>
        <authorList>
            <person name="Bowman J.P."/>
        </authorList>
    </citation>
    <scope>NUCLEOTIDE SEQUENCE [LARGE SCALE GENOMIC DNA]</scope>
    <source>
        <strain evidence="18 19">IC158</strain>
    </source>
</reference>
<evidence type="ECO:0000256" key="7">
    <source>
        <dbReference type="ARBA" id="ARBA00022576"/>
    </source>
</evidence>
<evidence type="ECO:0000256" key="4">
    <source>
        <dbReference type="ARBA" id="ARBA00004931"/>
    </source>
</evidence>
<dbReference type="InterPro" id="IPR043132">
    <property type="entry name" value="BCAT-like_C"/>
</dbReference>
<accession>A0A4Q0XJL8</accession>
<comment type="similarity">
    <text evidence="6 15">Belongs to the class-IV pyridoxal-phosphate-dependent aminotransferase family.</text>
</comment>
<evidence type="ECO:0000256" key="9">
    <source>
        <dbReference type="ARBA" id="ARBA00022679"/>
    </source>
</evidence>
<evidence type="ECO:0000313" key="19">
    <source>
        <dbReference type="Proteomes" id="UP000289792"/>
    </source>
</evidence>
<comment type="function">
    <text evidence="2 17">Acts on leucine, isoleucine and valine.</text>
</comment>
<evidence type="ECO:0000256" key="10">
    <source>
        <dbReference type="ARBA" id="ARBA00022898"/>
    </source>
</evidence>
<evidence type="ECO:0000256" key="5">
    <source>
        <dbReference type="ARBA" id="ARBA00005072"/>
    </source>
</evidence>
<comment type="catalytic activity">
    <reaction evidence="12 17">
        <text>L-valine + 2-oxoglutarate = 3-methyl-2-oxobutanoate + L-glutamate</text>
        <dbReference type="Rhea" id="RHEA:24813"/>
        <dbReference type="ChEBI" id="CHEBI:11851"/>
        <dbReference type="ChEBI" id="CHEBI:16810"/>
        <dbReference type="ChEBI" id="CHEBI:29985"/>
        <dbReference type="ChEBI" id="CHEBI:57762"/>
        <dbReference type="EC" id="2.6.1.42"/>
    </reaction>
</comment>
<dbReference type="Pfam" id="PF01063">
    <property type="entry name" value="Aminotran_4"/>
    <property type="match status" value="1"/>
</dbReference>
<dbReference type="EC" id="2.6.1.42" evidence="17"/>
<dbReference type="RefSeq" id="WP_129015507.1">
    <property type="nucleotide sequence ID" value="NZ_SDDZ01000001.1"/>
</dbReference>
<comment type="pathway">
    <text evidence="5 17">Amino-acid biosynthesis; L-leucine biosynthesis; L-leucine from 3-methyl-2-oxobutanoate: step 4/4.</text>
</comment>
<dbReference type="InterPro" id="IPR005785">
    <property type="entry name" value="B_amino_transI"/>
</dbReference>
<protein>
    <recommendedName>
        <fullName evidence="17">Branched-chain-amino-acid aminotransferase</fullName>
        <shortName evidence="17">BCAT</shortName>
        <ecNumber evidence="17">2.6.1.42</ecNumber>
    </recommendedName>
</protein>
<evidence type="ECO:0000313" key="18">
    <source>
        <dbReference type="EMBL" id="RXJ52372.1"/>
    </source>
</evidence>
<dbReference type="UniPathway" id="UPA00048">
    <property type="reaction ID" value="UER00073"/>
</dbReference>
<dbReference type="InterPro" id="IPR001544">
    <property type="entry name" value="Aminotrans_IV"/>
</dbReference>
<dbReference type="NCBIfam" id="TIGR01122">
    <property type="entry name" value="ilvE_I"/>
    <property type="match status" value="1"/>
</dbReference>
<keyword evidence="19" id="KW-1185">Reference proteome</keyword>
<dbReference type="PANTHER" id="PTHR42743:SF5">
    <property type="entry name" value="AMINODEOXYCHORISMATE LYASE"/>
    <property type="match status" value="1"/>
</dbReference>
<evidence type="ECO:0000256" key="14">
    <source>
        <dbReference type="ARBA" id="ARBA00049229"/>
    </source>
</evidence>
<evidence type="ECO:0000256" key="11">
    <source>
        <dbReference type="ARBA" id="ARBA00023304"/>
    </source>
</evidence>
<evidence type="ECO:0000256" key="17">
    <source>
        <dbReference type="RuleBase" id="RU364094"/>
    </source>
</evidence>
<evidence type="ECO:0000256" key="3">
    <source>
        <dbReference type="ARBA" id="ARBA00004824"/>
    </source>
</evidence>
<dbReference type="CDD" id="cd00449">
    <property type="entry name" value="PLPDE_IV"/>
    <property type="match status" value="1"/>
</dbReference>
<keyword evidence="10 16" id="KW-0663">Pyridoxal phosphate</keyword>
<evidence type="ECO:0000256" key="1">
    <source>
        <dbReference type="ARBA" id="ARBA00001933"/>
    </source>
</evidence>
<dbReference type="InterPro" id="IPR050571">
    <property type="entry name" value="Class-IV_PLP-Dep_Aminotrnsfr"/>
</dbReference>
<comment type="catalytic activity">
    <reaction evidence="13 17">
        <text>L-isoleucine + 2-oxoglutarate = (S)-3-methyl-2-oxopentanoate + L-glutamate</text>
        <dbReference type="Rhea" id="RHEA:24801"/>
        <dbReference type="ChEBI" id="CHEBI:16810"/>
        <dbReference type="ChEBI" id="CHEBI:29985"/>
        <dbReference type="ChEBI" id="CHEBI:35146"/>
        <dbReference type="ChEBI" id="CHEBI:58045"/>
        <dbReference type="EC" id="2.6.1.42"/>
    </reaction>
</comment>
<evidence type="ECO:0000256" key="12">
    <source>
        <dbReference type="ARBA" id="ARBA00048212"/>
    </source>
</evidence>
<keyword evidence="7 17" id="KW-0032">Aminotransferase</keyword>
<dbReference type="Proteomes" id="UP000289792">
    <property type="component" value="Unassembled WGS sequence"/>
</dbReference>
<keyword evidence="11 17" id="KW-0100">Branched-chain amino acid biosynthesis</keyword>
<comment type="caution">
    <text evidence="18">The sequence shown here is derived from an EMBL/GenBank/DDBJ whole genome shotgun (WGS) entry which is preliminary data.</text>
</comment>
<dbReference type="PROSITE" id="PS00770">
    <property type="entry name" value="AA_TRANSFER_CLASS_4"/>
    <property type="match status" value="1"/>
</dbReference>
<dbReference type="GO" id="GO:0052654">
    <property type="term" value="F:L-leucine-2-oxoglutarate transaminase activity"/>
    <property type="evidence" value="ECO:0007669"/>
    <property type="project" value="RHEA"/>
</dbReference>
<comment type="pathway">
    <text evidence="4 17">Amino-acid biosynthesis; L-valine biosynthesis; L-valine from pyruvate: step 4/4.</text>
</comment>
<dbReference type="FunFam" id="3.20.10.10:FF:000002">
    <property type="entry name" value="D-alanine aminotransferase"/>
    <property type="match status" value="1"/>
</dbReference>
<evidence type="ECO:0000256" key="15">
    <source>
        <dbReference type="RuleBase" id="RU004106"/>
    </source>
</evidence>
<name>A0A4Q0XJL8_9FLAO</name>
<evidence type="ECO:0000256" key="6">
    <source>
        <dbReference type="ARBA" id="ARBA00009320"/>
    </source>
</evidence>
<evidence type="ECO:0000256" key="8">
    <source>
        <dbReference type="ARBA" id="ARBA00022605"/>
    </source>
</evidence>
<dbReference type="InterPro" id="IPR018300">
    <property type="entry name" value="Aminotrans_IV_CS"/>
</dbReference>
<organism evidence="18 19">
    <name type="scientific">Gelidibacter gilvus</name>
    <dbReference type="NCBI Taxonomy" id="59602"/>
    <lineage>
        <taxon>Bacteria</taxon>
        <taxon>Pseudomonadati</taxon>
        <taxon>Bacteroidota</taxon>
        <taxon>Flavobacteriia</taxon>
        <taxon>Flavobacteriales</taxon>
        <taxon>Flavobacteriaceae</taxon>
        <taxon>Gelidibacter</taxon>
    </lineage>
</organism>
<dbReference type="GO" id="GO:0009099">
    <property type="term" value="P:L-valine biosynthetic process"/>
    <property type="evidence" value="ECO:0007669"/>
    <property type="project" value="UniProtKB-UniPathway"/>
</dbReference>
<gene>
    <name evidence="17" type="primary">ilvE</name>
    <name evidence="18" type="ORF">ESZ48_01340</name>
</gene>
<comment type="cofactor">
    <cofactor evidence="1 16">
        <name>pyridoxal 5'-phosphate</name>
        <dbReference type="ChEBI" id="CHEBI:597326"/>
    </cofactor>
</comment>
<dbReference type="NCBIfam" id="NF005146">
    <property type="entry name" value="PRK06606.1"/>
    <property type="match status" value="1"/>
</dbReference>
<dbReference type="SUPFAM" id="SSF56752">
    <property type="entry name" value="D-aminoacid aminotransferase-like PLP-dependent enzymes"/>
    <property type="match status" value="1"/>
</dbReference>
<comment type="catalytic activity">
    <reaction evidence="14 17">
        <text>L-leucine + 2-oxoglutarate = 4-methyl-2-oxopentanoate + L-glutamate</text>
        <dbReference type="Rhea" id="RHEA:18321"/>
        <dbReference type="ChEBI" id="CHEBI:16810"/>
        <dbReference type="ChEBI" id="CHEBI:17865"/>
        <dbReference type="ChEBI" id="CHEBI:29985"/>
        <dbReference type="ChEBI" id="CHEBI:57427"/>
        <dbReference type="EC" id="2.6.1.42"/>
    </reaction>
</comment>
<sequence>MNAYSNNQTIIYHNGEFLKPEAATGSLYSQTLHYGNGVFEGIRSYETPKGAKIFKAKEHYKRLKYGAEVMGIPFNYTVEELTAITYDLLKRNNLEDAYIRPLITTGANMGLYTSKESILTMQCWEWGKLMGDKLLRVMTSSFERPNPKSCFVEAKVTGHYINSILSTNEAKDAGFDEALLLDMHGNVAECSGANIFMEKNGKLYTPKKGSIMAGITRSTILEICQEEGIPVEEKHFKLDELKQADSSFFTGTAAEVVGLKSLDEYEFPLRWTDSLGFKLMQLYQQEVLGQRKNKFSKAL</sequence>
<keyword evidence="8 17" id="KW-0028">Amino-acid biosynthesis</keyword>
<keyword evidence="9 17" id="KW-0808">Transferase</keyword>
<proteinExistence type="inferred from homology"/>
<dbReference type="EMBL" id="SDDZ01000001">
    <property type="protein sequence ID" value="RXJ52372.1"/>
    <property type="molecule type" value="Genomic_DNA"/>
</dbReference>
<dbReference type="UniPathway" id="UPA00049">
    <property type="reaction ID" value="UER00062"/>
</dbReference>